<evidence type="ECO:0000313" key="3">
    <source>
        <dbReference type="Proteomes" id="UP001617351"/>
    </source>
</evidence>
<organism evidence="2 3">
    <name type="scientific">Streptomyces toxytricini</name>
    <name type="common">Actinomyces toxytricini</name>
    <dbReference type="NCBI Taxonomy" id="67369"/>
    <lineage>
        <taxon>Bacteria</taxon>
        <taxon>Bacillati</taxon>
        <taxon>Actinomycetota</taxon>
        <taxon>Actinomycetes</taxon>
        <taxon>Kitasatosporales</taxon>
        <taxon>Streptomycetaceae</taxon>
        <taxon>Streptomyces</taxon>
    </lineage>
</organism>
<feature type="region of interest" description="Disordered" evidence="1">
    <location>
        <begin position="1"/>
        <end position="29"/>
    </location>
</feature>
<dbReference type="RefSeq" id="WP_402386520.1">
    <property type="nucleotide sequence ID" value="NZ_JBIUYY010000017.1"/>
</dbReference>
<accession>A0ABW8ETY9</accession>
<evidence type="ECO:0000256" key="1">
    <source>
        <dbReference type="SAM" id="MobiDB-lite"/>
    </source>
</evidence>
<keyword evidence="3" id="KW-1185">Reference proteome</keyword>
<gene>
    <name evidence="2" type="ORF">ACIO7M_30100</name>
</gene>
<protein>
    <submittedName>
        <fullName evidence="2">Uncharacterized protein</fullName>
    </submittedName>
</protein>
<reference evidence="2 3" key="1">
    <citation type="submission" date="2024-10" db="EMBL/GenBank/DDBJ databases">
        <title>The Natural Products Discovery Center: Release of the First 8490 Sequenced Strains for Exploring Actinobacteria Biosynthetic Diversity.</title>
        <authorList>
            <person name="Kalkreuter E."/>
            <person name="Kautsar S.A."/>
            <person name="Yang D."/>
            <person name="Bader C.D."/>
            <person name="Teijaro C.N."/>
            <person name="Fluegel L."/>
            <person name="Davis C.M."/>
            <person name="Simpson J.R."/>
            <person name="Lauterbach L."/>
            <person name="Steele A.D."/>
            <person name="Gui C."/>
            <person name="Meng S."/>
            <person name="Li G."/>
            <person name="Viehrig K."/>
            <person name="Ye F."/>
            <person name="Su P."/>
            <person name="Kiefer A.F."/>
            <person name="Nichols A."/>
            <person name="Cepeda A.J."/>
            <person name="Yan W."/>
            <person name="Fan B."/>
            <person name="Jiang Y."/>
            <person name="Adhikari A."/>
            <person name="Zheng C.-J."/>
            <person name="Schuster L."/>
            <person name="Cowan T.M."/>
            <person name="Smanski M.J."/>
            <person name="Chevrette M.G."/>
            <person name="De Carvalho L.P.S."/>
            <person name="Shen B."/>
        </authorList>
    </citation>
    <scope>NUCLEOTIDE SEQUENCE [LARGE SCALE GENOMIC DNA]</scope>
    <source>
        <strain evidence="2 3">NPDC087220</strain>
    </source>
</reference>
<sequence length="158" mass="16764">MTEQRPADPSDLSDPYHAYDPAPDGPEGDVLGSYLEDLRHRLGGARFEALIRTVQATCALLDDGPRPVLEVPGGSGLPPDLRREYVALLAVMITGRADHRLVQLDAPGGDMGWAVVDATAAAAHAPGRLRVRETEPNGVAGAGSRLPGRVHPLPRQRG</sequence>
<name>A0ABW8ETY9_STRT5</name>
<proteinExistence type="predicted"/>
<dbReference type="EMBL" id="JBIUYY010000017">
    <property type="protein sequence ID" value="MFJ2825336.1"/>
    <property type="molecule type" value="Genomic_DNA"/>
</dbReference>
<comment type="caution">
    <text evidence="2">The sequence shown here is derived from an EMBL/GenBank/DDBJ whole genome shotgun (WGS) entry which is preliminary data.</text>
</comment>
<evidence type="ECO:0000313" key="2">
    <source>
        <dbReference type="EMBL" id="MFJ2825336.1"/>
    </source>
</evidence>
<dbReference type="Proteomes" id="UP001617351">
    <property type="component" value="Unassembled WGS sequence"/>
</dbReference>
<feature type="region of interest" description="Disordered" evidence="1">
    <location>
        <begin position="132"/>
        <end position="158"/>
    </location>
</feature>